<feature type="non-terminal residue" evidence="1">
    <location>
        <position position="1"/>
    </location>
</feature>
<dbReference type="PANTHER" id="PTHR32344:SF1">
    <property type="entry name" value="U1-TYPE DOMAIN-CONTAINING PROTEIN"/>
    <property type="match status" value="1"/>
</dbReference>
<dbReference type="InterPro" id="IPR033375">
    <property type="entry name" value="Cggbp1"/>
</dbReference>
<accession>A0ABN7WKJ9</accession>
<dbReference type="Proteomes" id="UP000789901">
    <property type="component" value="Unassembled WGS sequence"/>
</dbReference>
<organism evidence="1 2">
    <name type="scientific">Gigaspora margarita</name>
    <dbReference type="NCBI Taxonomy" id="4874"/>
    <lineage>
        <taxon>Eukaryota</taxon>
        <taxon>Fungi</taxon>
        <taxon>Fungi incertae sedis</taxon>
        <taxon>Mucoromycota</taxon>
        <taxon>Glomeromycotina</taxon>
        <taxon>Glomeromycetes</taxon>
        <taxon>Diversisporales</taxon>
        <taxon>Gigasporaceae</taxon>
        <taxon>Gigaspora</taxon>
    </lineage>
</organism>
<comment type="caution">
    <text evidence="1">The sequence shown here is derived from an EMBL/GenBank/DDBJ whole genome shotgun (WGS) entry which is preliminary data.</text>
</comment>
<evidence type="ECO:0000313" key="2">
    <source>
        <dbReference type="Proteomes" id="UP000789901"/>
    </source>
</evidence>
<reference evidence="1 2" key="1">
    <citation type="submission" date="2021-06" db="EMBL/GenBank/DDBJ databases">
        <authorList>
            <person name="Kallberg Y."/>
            <person name="Tangrot J."/>
            <person name="Rosling A."/>
        </authorList>
    </citation>
    <scope>NUCLEOTIDE SEQUENCE [LARGE SCALE GENOMIC DNA]</scope>
    <source>
        <strain evidence="1 2">120-4 pot B 10/14</strain>
    </source>
</reference>
<sequence length="132" mass="14954">QMPPSCQVTAITCANEFSEHFVVDHGTLMCLFCDTPINFEIKLTITTHINSAKHIANKSAKGQYEKRSRNLVEAFISANILLEKVDKLCLWLQNNFINGGSIPLAEALRQNFLKPVYNRHMATMKSEFVEKP</sequence>
<keyword evidence="2" id="KW-1185">Reference proteome</keyword>
<protein>
    <submittedName>
        <fullName evidence="1">1282_t:CDS:1</fullName>
    </submittedName>
</protein>
<dbReference type="EMBL" id="CAJVQB010049289">
    <property type="protein sequence ID" value="CAG8834406.1"/>
    <property type="molecule type" value="Genomic_DNA"/>
</dbReference>
<name>A0ABN7WKJ9_GIGMA</name>
<evidence type="ECO:0000313" key="1">
    <source>
        <dbReference type="EMBL" id="CAG8834406.1"/>
    </source>
</evidence>
<gene>
    <name evidence="1" type="ORF">GMARGA_LOCUS32038</name>
</gene>
<dbReference type="PANTHER" id="PTHR32344">
    <property type="entry name" value="U1-TYPE DOMAIN-CONTAINING PROTEIN"/>
    <property type="match status" value="1"/>
</dbReference>
<feature type="non-terminal residue" evidence="1">
    <location>
        <position position="132"/>
    </location>
</feature>
<proteinExistence type="predicted"/>